<dbReference type="RefSeq" id="WP_100906320.1">
    <property type="nucleotide sequence ID" value="NZ_CP017766.1"/>
</dbReference>
<reference evidence="1 2" key="1">
    <citation type="submission" date="2016-10" db="EMBL/GenBank/DDBJ databases">
        <title>Comparative genomics between deep and shallow subseafloor isolates.</title>
        <authorList>
            <person name="Ishii S."/>
            <person name="Miller J.R."/>
            <person name="Sutton G."/>
            <person name="Suzuki S."/>
            <person name="Methe B."/>
            <person name="Inagaki F."/>
            <person name="Imachi H."/>
        </authorList>
    </citation>
    <scope>NUCLEOTIDE SEQUENCE [LARGE SCALE GENOMIC DNA]</scope>
    <source>
        <strain evidence="1 2">MO-MB1</strain>
    </source>
</reference>
<dbReference type="AlphaFoldDB" id="A0A2H4VE43"/>
<organism evidence="1 2">
    <name type="scientific">Methanobacterium subterraneum</name>
    <dbReference type="NCBI Taxonomy" id="59277"/>
    <lineage>
        <taxon>Archaea</taxon>
        <taxon>Methanobacteriati</taxon>
        <taxon>Methanobacteriota</taxon>
        <taxon>Methanomada group</taxon>
        <taxon>Methanobacteria</taxon>
        <taxon>Methanobacteriales</taxon>
        <taxon>Methanobacteriaceae</taxon>
        <taxon>Methanobacterium</taxon>
    </lineage>
</organism>
<sequence length="75" mass="8920">MGIMGTWHIYEMELWDEDYFNTEVQAYIEIKSSNRGYFQFGLVSGRIDGEVVFYATEHMEHLMNIWNIQPILPIT</sequence>
<dbReference type="GeneID" id="35121970"/>
<evidence type="ECO:0000313" key="1">
    <source>
        <dbReference type="EMBL" id="AUB56341.1"/>
    </source>
</evidence>
<dbReference type="EMBL" id="CP017766">
    <property type="protein sequence ID" value="AUB56341.1"/>
    <property type="molecule type" value="Genomic_DNA"/>
</dbReference>
<accession>A0A2H4VE43</accession>
<name>A0A2H4VE43_9EURY</name>
<dbReference type="Proteomes" id="UP000232806">
    <property type="component" value="Chromosome"/>
</dbReference>
<gene>
    <name evidence="1" type="ORF">BK007_10160</name>
</gene>
<protein>
    <submittedName>
        <fullName evidence="1">Uncharacterized protein</fullName>
    </submittedName>
</protein>
<proteinExistence type="predicted"/>
<evidence type="ECO:0000313" key="2">
    <source>
        <dbReference type="Proteomes" id="UP000232806"/>
    </source>
</evidence>